<sequence>MQTLKIIKENQERIAALIFLPDSYDYLLITCHGFRGRKENSDRICAFAEQINELGLGVIAFDFTGSGESDGEFSEITLTRQVQDLQTVIDYAYRTYRKPIILLGRSLGGSTVLAGGAEDSKVKGFILWSTPVELQQTFTRVMEEAYEELIKGRTVNISDESGAYHIKPAFVEDFYQHDMDDYLKEIRNRPVLIVQGQDDKVVAVYNARYMFNRLGNAEMVIVDDANHRFENKIRDREEITIKWLKKHFVD</sequence>
<evidence type="ECO:0000259" key="2">
    <source>
        <dbReference type="Pfam" id="PF08386"/>
    </source>
</evidence>
<evidence type="ECO:0000256" key="1">
    <source>
        <dbReference type="ARBA" id="ARBA00022801"/>
    </source>
</evidence>
<dbReference type="EMBL" id="LNQE01001907">
    <property type="protein sequence ID" value="KUG02840.1"/>
    <property type="molecule type" value="Genomic_DNA"/>
</dbReference>
<dbReference type="Pfam" id="PF12146">
    <property type="entry name" value="Hydrolase_4"/>
    <property type="match status" value="1"/>
</dbReference>
<dbReference type="SUPFAM" id="SSF53474">
    <property type="entry name" value="alpha/beta-Hydrolases"/>
    <property type="match status" value="1"/>
</dbReference>
<dbReference type="Pfam" id="PF08386">
    <property type="entry name" value="Abhydrolase_4"/>
    <property type="match status" value="1"/>
</dbReference>
<keyword evidence="1" id="KW-0378">Hydrolase</keyword>
<dbReference type="PANTHER" id="PTHR16138:SF7">
    <property type="entry name" value="PALMITOYL-PROTEIN THIOESTERASE ABHD10, MITOCHONDRIAL"/>
    <property type="match status" value="1"/>
</dbReference>
<proteinExistence type="predicted"/>
<organism evidence="4">
    <name type="scientific">hydrocarbon metagenome</name>
    <dbReference type="NCBI Taxonomy" id="938273"/>
    <lineage>
        <taxon>unclassified sequences</taxon>
        <taxon>metagenomes</taxon>
        <taxon>ecological metagenomes</taxon>
    </lineage>
</organism>
<dbReference type="InterPro" id="IPR013595">
    <property type="entry name" value="Pept_S33_TAP-like_C"/>
</dbReference>
<dbReference type="GO" id="GO:0004553">
    <property type="term" value="F:hydrolase activity, hydrolyzing O-glycosyl compounds"/>
    <property type="evidence" value="ECO:0007669"/>
    <property type="project" value="TreeGrafter"/>
</dbReference>
<reference evidence="4" key="1">
    <citation type="journal article" date="2015" name="Proc. Natl. Acad. Sci. U.S.A.">
        <title>Networks of energetic and metabolic interactions define dynamics in microbial communities.</title>
        <authorList>
            <person name="Embree M."/>
            <person name="Liu J.K."/>
            <person name="Al-Bassam M.M."/>
            <person name="Zengler K."/>
        </authorList>
    </citation>
    <scope>NUCLEOTIDE SEQUENCE</scope>
</reference>
<feature type="domain" description="Peptidase S33 tripeptidyl aminopeptidase-like C-terminal" evidence="2">
    <location>
        <begin position="188"/>
        <end position="228"/>
    </location>
</feature>
<accession>A0A0W8E2F6</accession>
<evidence type="ECO:0000259" key="3">
    <source>
        <dbReference type="Pfam" id="PF12146"/>
    </source>
</evidence>
<evidence type="ECO:0000313" key="4">
    <source>
        <dbReference type="EMBL" id="KUG02840.1"/>
    </source>
</evidence>
<dbReference type="Gene3D" id="3.40.50.1820">
    <property type="entry name" value="alpha/beta hydrolase"/>
    <property type="match status" value="1"/>
</dbReference>
<protein>
    <submittedName>
        <fullName evidence="4">Uncharacterized protein</fullName>
    </submittedName>
</protein>
<name>A0A0W8E2F6_9ZZZZ</name>
<feature type="domain" description="Serine aminopeptidase S33" evidence="3">
    <location>
        <begin position="33"/>
        <end position="172"/>
    </location>
</feature>
<dbReference type="InterPro" id="IPR022742">
    <property type="entry name" value="Hydrolase_4"/>
</dbReference>
<dbReference type="InterPro" id="IPR052382">
    <property type="entry name" value="ABHD10_acyl-thioesterase"/>
</dbReference>
<dbReference type="PANTHER" id="PTHR16138">
    <property type="entry name" value="MYCOPHENOLIC ACID ACYL-GLUCURONIDE ESTERASE, MITOCHONDRIAL"/>
    <property type="match status" value="1"/>
</dbReference>
<dbReference type="AlphaFoldDB" id="A0A0W8E2F6"/>
<gene>
    <name evidence="4" type="ORF">ASZ90_019773</name>
</gene>
<dbReference type="InterPro" id="IPR029058">
    <property type="entry name" value="AB_hydrolase_fold"/>
</dbReference>
<comment type="caution">
    <text evidence="4">The sequence shown here is derived from an EMBL/GenBank/DDBJ whole genome shotgun (WGS) entry which is preliminary data.</text>
</comment>